<dbReference type="PROSITE" id="PS50005">
    <property type="entry name" value="TPR"/>
    <property type="match status" value="1"/>
</dbReference>
<organism evidence="3 4">
    <name type="scientific">Marixanthomonas spongiae</name>
    <dbReference type="NCBI Taxonomy" id="2174845"/>
    <lineage>
        <taxon>Bacteria</taxon>
        <taxon>Pseudomonadati</taxon>
        <taxon>Bacteroidota</taxon>
        <taxon>Flavobacteriia</taxon>
        <taxon>Flavobacteriales</taxon>
        <taxon>Flavobacteriaceae</taxon>
        <taxon>Marixanthomonas</taxon>
    </lineage>
</organism>
<keyword evidence="2" id="KW-0472">Membrane</keyword>
<dbReference type="OrthoDB" id="1451921at2"/>
<dbReference type="SUPFAM" id="SSF48452">
    <property type="entry name" value="TPR-like"/>
    <property type="match status" value="1"/>
</dbReference>
<dbReference type="InterPro" id="IPR019734">
    <property type="entry name" value="TPR_rpt"/>
</dbReference>
<dbReference type="Pfam" id="PF13174">
    <property type="entry name" value="TPR_6"/>
    <property type="match status" value="1"/>
</dbReference>
<dbReference type="EMBL" id="QEHR01000001">
    <property type="protein sequence ID" value="PVW17356.1"/>
    <property type="molecule type" value="Genomic_DNA"/>
</dbReference>
<reference evidence="3 4" key="1">
    <citation type="submission" date="2018-04" db="EMBL/GenBank/DDBJ databases">
        <title>Marixanthomonas spongiae HN-E44 sp. nov., isolated from a marine sponge.</title>
        <authorList>
            <person name="Luo L."/>
            <person name="Zhuang L."/>
        </authorList>
    </citation>
    <scope>NUCLEOTIDE SEQUENCE [LARGE SCALE GENOMIC DNA]</scope>
    <source>
        <strain evidence="3 4">HN-E44</strain>
    </source>
</reference>
<dbReference type="RefSeq" id="WP_116693105.1">
    <property type="nucleotide sequence ID" value="NZ_QEHR01000001.1"/>
</dbReference>
<keyword evidence="2" id="KW-1133">Transmembrane helix</keyword>
<dbReference type="AlphaFoldDB" id="A0A2U0I8D5"/>
<protein>
    <submittedName>
        <fullName evidence="3">Uncharacterized protein</fullName>
    </submittedName>
</protein>
<comment type="caution">
    <text evidence="3">The sequence shown here is derived from an EMBL/GenBank/DDBJ whole genome shotgun (WGS) entry which is preliminary data.</text>
</comment>
<sequence length="250" mass="28926">MTEKLNITQAEFEKIERYITNKMSAEEQKQFVDSLSNDPSLQQKVNEVRTLIDGVEASALKDKLDDFHKELPQTHSKVVNKGELIQKPKRSKMPLYAIAAVLVVIFGILWFYNSSDPNEKLFAQHFTPDPGLPTTMSTTNNYTFFDGMVDYKQQNYKTAIEKWKPLLSEKPENDTLNYFLGVAYLAEKNEKEAIEYLREVSKIQSSMFLQESYYYLGLAFLKNGEIEKAKTNFEKSNTKESQTLLKELKK</sequence>
<dbReference type="Gene3D" id="1.25.40.10">
    <property type="entry name" value="Tetratricopeptide repeat domain"/>
    <property type="match status" value="1"/>
</dbReference>
<proteinExistence type="predicted"/>
<keyword evidence="2" id="KW-0812">Transmembrane</keyword>
<evidence type="ECO:0000256" key="2">
    <source>
        <dbReference type="SAM" id="Phobius"/>
    </source>
</evidence>
<name>A0A2U0I8D5_9FLAO</name>
<dbReference type="InterPro" id="IPR011990">
    <property type="entry name" value="TPR-like_helical_dom_sf"/>
</dbReference>
<evidence type="ECO:0000313" key="4">
    <source>
        <dbReference type="Proteomes" id="UP000245962"/>
    </source>
</evidence>
<feature type="transmembrane region" description="Helical" evidence="2">
    <location>
        <begin position="93"/>
        <end position="112"/>
    </location>
</feature>
<keyword evidence="1" id="KW-0802">TPR repeat</keyword>
<accession>A0A2U0I8D5</accession>
<gene>
    <name evidence="3" type="ORF">DDV96_02300</name>
</gene>
<keyword evidence="4" id="KW-1185">Reference proteome</keyword>
<dbReference type="Pfam" id="PF14559">
    <property type="entry name" value="TPR_19"/>
    <property type="match status" value="1"/>
</dbReference>
<evidence type="ECO:0000313" key="3">
    <source>
        <dbReference type="EMBL" id="PVW17356.1"/>
    </source>
</evidence>
<feature type="repeat" description="TPR" evidence="1">
    <location>
        <begin position="210"/>
        <end position="243"/>
    </location>
</feature>
<dbReference type="Proteomes" id="UP000245962">
    <property type="component" value="Unassembled WGS sequence"/>
</dbReference>
<evidence type="ECO:0000256" key="1">
    <source>
        <dbReference type="PROSITE-ProRule" id="PRU00339"/>
    </source>
</evidence>